<dbReference type="OrthoDB" id="10057873at2759"/>
<gene>
    <name evidence="1" type="ORF">FWK35_00014528</name>
</gene>
<evidence type="ECO:0000313" key="2">
    <source>
        <dbReference type="Proteomes" id="UP000478052"/>
    </source>
</evidence>
<organism evidence="1 2">
    <name type="scientific">Aphis craccivora</name>
    <name type="common">Cowpea aphid</name>
    <dbReference type="NCBI Taxonomy" id="307492"/>
    <lineage>
        <taxon>Eukaryota</taxon>
        <taxon>Metazoa</taxon>
        <taxon>Ecdysozoa</taxon>
        <taxon>Arthropoda</taxon>
        <taxon>Hexapoda</taxon>
        <taxon>Insecta</taxon>
        <taxon>Pterygota</taxon>
        <taxon>Neoptera</taxon>
        <taxon>Paraneoptera</taxon>
        <taxon>Hemiptera</taxon>
        <taxon>Sternorrhyncha</taxon>
        <taxon>Aphidomorpha</taxon>
        <taxon>Aphidoidea</taxon>
        <taxon>Aphididae</taxon>
        <taxon>Aphidini</taxon>
        <taxon>Aphis</taxon>
        <taxon>Aphis</taxon>
    </lineage>
</organism>
<dbReference type="SUPFAM" id="SSF53098">
    <property type="entry name" value="Ribonuclease H-like"/>
    <property type="match status" value="1"/>
</dbReference>
<name>A0A6G0Y4K4_APHCR</name>
<comment type="caution">
    <text evidence="1">The sequence shown here is derived from an EMBL/GenBank/DDBJ whole genome shotgun (WGS) entry which is preliminary data.</text>
</comment>
<dbReference type="Proteomes" id="UP000478052">
    <property type="component" value="Unassembled WGS sequence"/>
</dbReference>
<protein>
    <submittedName>
        <fullName evidence="1">Uncharacterized protein</fullName>
    </submittedName>
</protein>
<accession>A0A6G0Y4K4</accession>
<dbReference type="InterPro" id="IPR012337">
    <property type="entry name" value="RNaseH-like_sf"/>
</dbReference>
<evidence type="ECO:0000313" key="1">
    <source>
        <dbReference type="EMBL" id="KAF0748976.1"/>
    </source>
</evidence>
<keyword evidence="2" id="KW-1185">Reference proteome</keyword>
<dbReference type="PANTHER" id="PTHR47501:SF5">
    <property type="entry name" value="HAT C-TERMINAL DIMERISATION DOMAIN-CONTAINING PROTEIN"/>
    <property type="match status" value="1"/>
</dbReference>
<reference evidence="1 2" key="1">
    <citation type="submission" date="2019-08" db="EMBL/GenBank/DDBJ databases">
        <title>Whole genome of Aphis craccivora.</title>
        <authorList>
            <person name="Voronova N.V."/>
            <person name="Shulinski R.S."/>
            <person name="Bandarenka Y.V."/>
            <person name="Zhorov D.G."/>
            <person name="Warner D."/>
        </authorList>
    </citation>
    <scope>NUCLEOTIDE SEQUENCE [LARGE SCALE GENOMIC DNA]</scope>
    <source>
        <strain evidence="1">180601</strain>
        <tissue evidence="1">Whole Body</tissue>
    </source>
</reference>
<dbReference type="EMBL" id="VUJU01006275">
    <property type="protein sequence ID" value="KAF0748976.1"/>
    <property type="molecule type" value="Genomic_DNA"/>
</dbReference>
<proteinExistence type="predicted"/>
<sequence length="293" mass="34020">MLENLKKELSLVKHMLQEECTLRIPNCFRSYLGITSHWLKKKDLTRISCLLAMKRLKGKHSFDVLAKSMESVYTEFDINHKITYSTTDNDSYFFLIYNKNYDQNISNLDSYVNNIIHDDSNDEFELQVRTTNDEENLQGDYDEDSNESISVIPVFETLEENDLNFDTDVQYSLPKHLRCAAHTLNLIATKDAESALHNNSSRATFEKLQILFNKQSRSTQISDIINGYIGIPITTSPTKFNAVCDELKIVRINNNDVDFIEEYCTVMKPLAISLDILQLKQFEEKKLYIVNPW</sequence>
<dbReference type="PANTHER" id="PTHR47501">
    <property type="entry name" value="TRANSPOSASE-RELATED"/>
    <property type="match status" value="1"/>
</dbReference>
<dbReference type="AlphaFoldDB" id="A0A6G0Y4K4"/>